<comment type="caution">
    <text evidence="2">The sequence shown here is derived from an EMBL/GenBank/DDBJ whole genome shotgun (WGS) entry which is preliminary data.</text>
</comment>
<reference evidence="2 3" key="1">
    <citation type="journal article" date="2020" name="G3 (Bethesda)">
        <title>Improved Reference Genome for Cyclotella cryptica CCMP332, a Model for Cell Wall Morphogenesis, Salinity Adaptation, and Lipid Production in Diatoms (Bacillariophyta).</title>
        <authorList>
            <person name="Roberts W.R."/>
            <person name="Downey K.M."/>
            <person name="Ruck E.C."/>
            <person name="Traller J.C."/>
            <person name="Alverson A.J."/>
        </authorList>
    </citation>
    <scope>NUCLEOTIDE SEQUENCE [LARGE SCALE GENOMIC DNA]</scope>
    <source>
        <strain evidence="2 3">CCMP332</strain>
    </source>
</reference>
<feature type="compositionally biased region" description="Basic and acidic residues" evidence="1">
    <location>
        <begin position="360"/>
        <end position="374"/>
    </location>
</feature>
<feature type="compositionally biased region" description="Low complexity" evidence="1">
    <location>
        <begin position="398"/>
        <end position="411"/>
    </location>
</feature>
<feature type="region of interest" description="Disordered" evidence="1">
    <location>
        <begin position="53"/>
        <end position="76"/>
    </location>
</feature>
<feature type="region of interest" description="Disordered" evidence="1">
    <location>
        <begin position="349"/>
        <end position="374"/>
    </location>
</feature>
<feature type="region of interest" description="Disordered" evidence="1">
    <location>
        <begin position="299"/>
        <end position="324"/>
    </location>
</feature>
<dbReference type="Proteomes" id="UP001516023">
    <property type="component" value="Unassembled WGS sequence"/>
</dbReference>
<evidence type="ECO:0000313" key="3">
    <source>
        <dbReference type="Proteomes" id="UP001516023"/>
    </source>
</evidence>
<keyword evidence="3" id="KW-1185">Reference proteome</keyword>
<evidence type="ECO:0000256" key="1">
    <source>
        <dbReference type="SAM" id="MobiDB-lite"/>
    </source>
</evidence>
<accession>A0ABD3QLJ3</accession>
<feature type="compositionally biased region" description="Basic and acidic residues" evidence="1">
    <location>
        <begin position="300"/>
        <end position="321"/>
    </location>
</feature>
<feature type="region of interest" description="Disordered" evidence="1">
    <location>
        <begin position="1"/>
        <end position="27"/>
    </location>
</feature>
<organism evidence="2 3">
    <name type="scientific">Cyclotella cryptica</name>
    <dbReference type="NCBI Taxonomy" id="29204"/>
    <lineage>
        <taxon>Eukaryota</taxon>
        <taxon>Sar</taxon>
        <taxon>Stramenopiles</taxon>
        <taxon>Ochrophyta</taxon>
        <taxon>Bacillariophyta</taxon>
        <taxon>Coscinodiscophyceae</taxon>
        <taxon>Thalassiosirophycidae</taxon>
        <taxon>Stephanodiscales</taxon>
        <taxon>Stephanodiscaceae</taxon>
        <taxon>Cyclotella</taxon>
    </lineage>
</organism>
<proteinExistence type="predicted"/>
<feature type="compositionally biased region" description="Polar residues" evidence="1">
    <location>
        <begin position="1"/>
        <end position="13"/>
    </location>
</feature>
<sequence length="609" mass="66893">MAEVTSTTNTKQHPSPADATMNDHISRNGDTIECRDAVEESTIVADAHQNVIPTDATTPGFPESGMNSCEASPASAESDEKQVEELNHETIANDTGDVPTSSGIDYSNLEEAPYEHGFEPGDHVIRWDMLPILWPIQIHGIVLEVSADKTTVTICDFGITAAKTDDEVNTNLSVETIVAEDDAKFKEALKDVPSELQLKDGDKKEVIKNKVSKRLNVIQLTKWSDLRKWHKVNYDNGLFPGGVGKSLKGLGEKTEKLWTSMTKSFAKRESSEIKDDYELLNEADNFELLDVQQKIVQAVKRKDSSGKNDNKKSSIERKTEEAASCEALTATSAKEKMLNDFLFGDTTDSELKSESITPHTLEKPESNSIDTVKDDLNEPKTLAQMIAEANEIEKQSPRKIVVKSPPSSPKKTAPGEKQQSWHGSLIKSLSNIFPINEEKKGSLSKSKSMSTEGEGGEPSSKVKKGQSTSENLPRSDPALLVLARTRFLLAQGEDFLPPYHIVNSNSECIAVWCKTGRWSTLQASVFLHSTAIGNAKSTTAISLTLAATQPWLLPAIVPAGIAAVGTPWLMLKVANDKWNDATITLGEKFWMQADPEVFVECIKKWGRLK</sequence>
<dbReference type="EMBL" id="JABMIG020000033">
    <property type="protein sequence ID" value="KAL3800376.1"/>
    <property type="molecule type" value="Genomic_DNA"/>
</dbReference>
<feature type="region of interest" description="Disordered" evidence="1">
    <location>
        <begin position="439"/>
        <end position="473"/>
    </location>
</feature>
<protein>
    <recommendedName>
        <fullName evidence="4">PWWP domain-containing protein</fullName>
    </recommendedName>
</protein>
<evidence type="ECO:0008006" key="4">
    <source>
        <dbReference type="Google" id="ProtNLM"/>
    </source>
</evidence>
<name>A0ABD3QLJ3_9STRA</name>
<evidence type="ECO:0000313" key="2">
    <source>
        <dbReference type="EMBL" id="KAL3800376.1"/>
    </source>
</evidence>
<feature type="region of interest" description="Disordered" evidence="1">
    <location>
        <begin position="389"/>
        <end position="421"/>
    </location>
</feature>
<dbReference type="AlphaFoldDB" id="A0ABD3QLJ3"/>
<gene>
    <name evidence="2" type="ORF">HJC23_003672</name>
</gene>